<sequence>MSVLYYCRNRVASSVKETCSECRYKRLILRRLGLNRRHQLFDPSVFPPLSNSHSHLQLAHQTLLVMDLSV</sequence>
<dbReference type="Proteomes" id="UP000314294">
    <property type="component" value="Unassembled WGS sequence"/>
</dbReference>
<dbReference type="AlphaFoldDB" id="A0A4Z2HA35"/>
<evidence type="ECO:0000313" key="2">
    <source>
        <dbReference type="Proteomes" id="UP000314294"/>
    </source>
</evidence>
<gene>
    <name evidence="1" type="ORF">EYF80_028043</name>
</gene>
<comment type="caution">
    <text evidence="1">The sequence shown here is derived from an EMBL/GenBank/DDBJ whole genome shotgun (WGS) entry which is preliminary data.</text>
</comment>
<protein>
    <submittedName>
        <fullName evidence="1">Uncharacterized protein</fullName>
    </submittedName>
</protein>
<organism evidence="1 2">
    <name type="scientific">Liparis tanakae</name>
    <name type="common">Tanaka's snailfish</name>
    <dbReference type="NCBI Taxonomy" id="230148"/>
    <lineage>
        <taxon>Eukaryota</taxon>
        <taxon>Metazoa</taxon>
        <taxon>Chordata</taxon>
        <taxon>Craniata</taxon>
        <taxon>Vertebrata</taxon>
        <taxon>Euteleostomi</taxon>
        <taxon>Actinopterygii</taxon>
        <taxon>Neopterygii</taxon>
        <taxon>Teleostei</taxon>
        <taxon>Neoteleostei</taxon>
        <taxon>Acanthomorphata</taxon>
        <taxon>Eupercaria</taxon>
        <taxon>Perciformes</taxon>
        <taxon>Cottioidei</taxon>
        <taxon>Cottales</taxon>
        <taxon>Liparidae</taxon>
        <taxon>Liparis</taxon>
    </lineage>
</organism>
<reference evidence="1 2" key="1">
    <citation type="submission" date="2019-03" db="EMBL/GenBank/DDBJ databases">
        <title>First draft genome of Liparis tanakae, snailfish: a comprehensive survey of snailfish specific genes.</title>
        <authorList>
            <person name="Kim W."/>
            <person name="Song I."/>
            <person name="Jeong J.-H."/>
            <person name="Kim D."/>
            <person name="Kim S."/>
            <person name="Ryu S."/>
            <person name="Song J.Y."/>
            <person name="Lee S.K."/>
        </authorList>
    </citation>
    <scope>NUCLEOTIDE SEQUENCE [LARGE SCALE GENOMIC DNA]</scope>
    <source>
        <tissue evidence="1">Muscle</tissue>
    </source>
</reference>
<name>A0A4Z2HA35_9TELE</name>
<keyword evidence="2" id="KW-1185">Reference proteome</keyword>
<accession>A0A4Z2HA35</accession>
<evidence type="ECO:0000313" key="1">
    <source>
        <dbReference type="EMBL" id="TNN61744.1"/>
    </source>
</evidence>
<proteinExistence type="predicted"/>
<dbReference type="EMBL" id="SRLO01000309">
    <property type="protein sequence ID" value="TNN61744.1"/>
    <property type="molecule type" value="Genomic_DNA"/>
</dbReference>